<keyword evidence="5 9" id="KW-0627">Porphyrin biosynthesis</keyword>
<comment type="function">
    <text evidence="6 9">Catalyzes cyclization of the linear tetrapyrrole, hydroxymethylbilane, to the macrocyclic uroporphyrinogen III.</text>
</comment>
<name>A0A4R6V8C5_9PAST</name>
<dbReference type="Gene3D" id="3.40.50.10090">
    <property type="match status" value="2"/>
</dbReference>
<dbReference type="InterPro" id="IPR039793">
    <property type="entry name" value="UROS/Hem4"/>
</dbReference>
<feature type="domain" description="Tetrapyrrole biosynthesis uroporphyrinogen III synthase" evidence="10">
    <location>
        <begin position="15"/>
        <end position="242"/>
    </location>
</feature>
<evidence type="ECO:0000256" key="5">
    <source>
        <dbReference type="ARBA" id="ARBA00023244"/>
    </source>
</evidence>
<evidence type="ECO:0000256" key="2">
    <source>
        <dbReference type="ARBA" id="ARBA00008133"/>
    </source>
</evidence>
<dbReference type="GO" id="GO:0006782">
    <property type="term" value="P:protoporphyrinogen IX biosynthetic process"/>
    <property type="evidence" value="ECO:0007669"/>
    <property type="project" value="UniProtKB-UniRule"/>
</dbReference>
<comment type="caution">
    <text evidence="11">The sequence shown here is derived from an EMBL/GenBank/DDBJ whole genome shotgun (WGS) entry which is preliminary data.</text>
</comment>
<dbReference type="Pfam" id="PF02602">
    <property type="entry name" value="HEM4"/>
    <property type="match status" value="1"/>
</dbReference>
<dbReference type="GO" id="GO:0004852">
    <property type="term" value="F:uroporphyrinogen-III synthase activity"/>
    <property type="evidence" value="ECO:0007669"/>
    <property type="project" value="UniProtKB-UniRule"/>
</dbReference>
<evidence type="ECO:0000256" key="3">
    <source>
        <dbReference type="ARBA" id="ARBA00013109"/>
    </source>
</evidence>
<dbReference type="RefSeq" id="WP_133544580.1">
    <property type="nucleotide sequence ID" value="NZ_SNYQ01000004.1"/>
</dbReference>
<dbReference type="Proteomes" id="UP000295657">
    <property type="component" value="Unassembled WGS sequence"/>
</dbReference>
<accession>A0A4R6V8C5</accession>
<dbReference type="CDD" id="cd06578">
    <property type="entry name" value="HemD"/>
    <property type="match status" value="1"/>
</dbReference>
<evidence type="ECO:0000256" key="6">
    <source>
        <dbReference type="ARBA" id="ARBA00037589"/>
    </source>
</evidence>
<protein>
    <recommendedName>
        <fullName evidence="7 9">Uroporphyrinogen-III synthase</fullName>
        <ecNumber evidence="3 9">4.2.1.75</ecNumber>
    </recommendedName>
</protein>
<comment type="similarity">
    <text evidence="2 9">Belongs to the uroporphyrinogen-III synthase family.</text>
</comment>
<reference evidence="11 12" key="1">
    <citation type="submission" date="2019-03" db="EMBL/GenBank/DDBJ databases">
        <title>Genomic Encyclopedia of Type Strains, Phase IV (KMG-IV): sequencing the most valuable type-strain genomes for metagenomic binning, comparative biology and taxonomic classification.</title>
        <authorList>
            <person name="Goeker M."/>
        </authorList>
    </citation>
    <scope>NUCLEOTIDE SEQUENCE [LARGE SCALE GENOMIC DNA]</scope>
    <source>
        <strain evidence="11 12">DSM 28403</strain>
    </source>
</reference>
<evidence type="ECO:0000256" key="7">
    <source>
        <dbReference type="ARBA" id="ARBA00040167"/>
    </source>
</evidence>
<keyword evidence="12" id="KW-1185">Reference proteome</keyword>
<evidence type="ECO:0000256" key="4">
    <source>
        <dbReference type="ARBA" id="ARBA00023239"/>
    </source>
</evidence>
<dbReference type="SUPFAM" id="SSF69618">
    <property type="entry name" value="HemD-like"/>
    <property type="match status" value="1"/>
</dbReference>
<dbReference type="AlphaFoldDB" id="A0A4R6V8C5"/>
<comment type="catalytic activity">
    <reaction evidence="8 9">
        <text>hydroxymethylbilane = uroporphyrinogen III + H2O</text>
        <dbReference type="Rhea" id="RHEA:18965"/>
        <dbReference type="ChEBI" id="CHEBI:15377"/>
        <dbReference type="ChEBI" id="CHEBI:57308"/>
        <dbReference type="ChEBI" id="CHEBI:57845"/>
        <dbReference type="EC" id="4.2.1.75"/>
    </reaction>
</comment>
<evidence type="ECO:0000259" key="10">
    <source>
        <dbReference type="Pfam" id="PF02602"/>
    </source>
</evidence>
<evidence type="ECO:0000313" key="11">
    <source>
        <dbReference type="EMBL" id="TDQ57604.1"/>
    </source>
</evidence>
<evidence type="ECO:0000256" key="9">
    <source>
        <dbReference type="RuleBase" id="RU366031"/>
    </source>
</evidence>
<dbReference type="PANTHER" id="PTHR38042">
    <property type="entry name" value="UROPORPHYRINOGEN-III SYNTHASE, CHLOROPLASTIC"/>
    <property type="match status" value="1"/>
</dbReference>
<evidence type="ECO:0000256" key="8">
    <source>
        <dbReference type="ARBA" id="ARBA00048617"/>
    </source>
</evidence>
<proteinExistence type="inferred from homology"/>
<dbReference type="GO" id="GO:0006780">
    <property type="term" value="P:uroporphyrinogen III biosynthetic process"/>
    <property type="evidence" value="ECO:0007669"/>
    <property type="project" value="UniProtKB-UniRule"/>
</dbReference>
<dbReference type="EMBL" id="SNYQ01000004">
    <property type="protein sequence ID" value="TDQ57604.1"/>
    <property type="molecule type" value="Genomic_DNA"/>
</dbReference>
<dbReference type="OrthoDB" id="9787650at2"/>
<dbReference type="PANTHER" id="PTHR38042:SF1">
    <property type="entry name" value="UROPORPHYRINOGEN-III SYNTHASE, CHLOROPLASTIC"/>
    <property type="match status" value="1"/>
</dbReference>
<evidence type="ECO:0000256" key="1">
    <source>
        <dbReference type="ARBA" id="ARBA00004772"/>
    </source>
</evidence>
<dbReference type="UniPathway" id="UPA00251">
    <property type="reaction ID" value="UER00320"/>
</dbReference>
<dbReference type="InterPro" id="IPR036108">
    <property type="entry name" value="4pyrrol_syn_uPrphyn_synt_sf"/>
</dbReference>
<dbReference type="InterPro" id="IPR003754">
    <property type="entry name" value="4pyrrol_synth_uPrphyn_synth"/>
</dbReference>
<comment type="pathway">
    <text evidence="1 9">Porphyrin-containing compound metabolism; protoporphyrin-IX biosynthesis; coproporphyrinogen-III from 5-aminolevulinate: step 3/4.</text>
</comment>
<keyword evidence="4 9" id="KW-0456">Lyase</keyword>
<evidence type="ECO:0000313" key="12">
    <source>
        <dbReference type="Proteomes" id="UP000295657"/>
    </source>
</evidence>
<sequence>MAVLVTRPGEQGETLVKMLNNIGIAALHLPLFNINSGEQLNQLPNKISALNAGDYVFAVSRNAADYAAQTLTNAGFRWREDLVYFSVGRQSAAHLSALSEQPVHYPCGQESSEGLLALSAMQRLEGKRILILRGNGGREYFAEQAALRGAQTETLECYRRQPIEYDNIQQTSICKRAGIQTLIVTSGEILNSLIAFVPESEYDWLKQCRLITVSRRIEREAIAFGWHNTIIAAGADNNSLLQAVLTAS</sequence>
<gene>
    <name evidence="11" type="ORF">EDC45_1251</name>
</gene>
<organism evidence="11 12">
    <name type="scientific">Mesocricetibacter intestinalis</name>
    <dbReference type="NCBI Taxonomy" id="1521930"/>
    <lineage>
        <taxon>Bacteria</taxon>
        <taxon>Pseudomonadati</taxon>
        <taxon>Pseudomonadota</taxon>
        <taxon>Gammaproteobacteria</taxon>
        <taxon>Pasteurellales</taxon>
        <taxon>Pasteurellaceae</taxon>
        <taxon>Mesocricetibacter</taxon>
    </lineage>
</organism>
<dbReference type="EC" id="4.2.1.75" evidence="3 9"/>